<feature type="chain" id="PRO_5002644247" description="Alpha-2-macroglobulin receptor-associated protein" evidence="1">
    <location>
        <begin position="23"/>
        <end position="361"/>
    </location>
</feature>
<feature type="signal peptide" evidence="1">
    <location>
        <begin position="1"/>
        <end position="22"/>
    </location>
</feature>
<dbReference type="PANTHER" id="PTHR16560:SF2">
    <property type="entry name" value="ALPHA-2-MACROGLOBULIN RECEPTOR-ASSOCIATED PROTEIN"/>
    <property type="match status" value="1"/>
</dbReference>
<proteinExistence type="evidence at transcript level"/>
<reference evidence="4" key="1">
    <citation type="submission" date="2006-10" db="EMBL/GenBank/DDBJ databases">
        <title>Expressed genes of the pink hibiscus mealybug, Maconellicoccus hirsutus.</title>
        <authorList>
            <person name="Hunter W.B."/>
            <person name="Hunnicutt L.E."/>
        </authorList>
    </citation>
    <scope>NUCLEOTIDE SEQUENCE</scope>
</reference>
<dbReference type="Gene3D" id="1.20.81.10">
    <property type="entry name" value="RAP domain"/>
    <property type="match status" value="3"/>
</dbReference>
<dbReference type="InterPro" id="IPR009066">
    <property type="entry name" value="MG_RAP_rcpt_1"/>
</dbReference>
<evidence type="ECO:0000313" key="4">
    <source>
        <dbReference type="EMBL" id="ABM55634.1"/>
    </source>
</evidence>
<sequence>MFTMKFIISILVSAFVLQDVFCINKYSKEANVKLKEYFEEDVNFHVRDVDKPFRMAKLNLLWAKGKLRLSEPKLKSFYSDLKLHDKEEIAFKHYIATGNSDKEGLKEAELRKKLIGIMSTYGLLEHFQEMQDVKKVKDYDIHPDSYMNREVFKDKKLNKLWTKAELAGFSKIELQVLKEEFTHHQDKIDEYYSLINSVPQTDDNTVDESFDKLNLIDNVEESNDVIPENKFQNSVNNIRTKGREVKDGYDRLERLTAQGPNSKEFVEPKVQGLWKLAVNSNFTNSELESFRTELHHYEKRLLKLRNLHLEAAIGKNSKEKKLSGEKSKDFQDIEDLIKKQSRKIEKLHSHLESKIVYRNEL</sequence>
<evidence type="ECO:0000256" key="1">
    <source>
        <dbReference type="SAM" id="SignalP"/>
    </source>
</evidence>
<dbReference type="EMBL" id="EF070568">
    <property type="protein sequence ID" value="ABM55634.1"/>
    <property type="molecule type" value="mRNA"/>
</dbReference>
<dbReference type="InterPro" id="IPR037999">
    <property type="entry name" value="RAP_D3"/>
</dbReference>
<protein>
    <recommendedName>
        <fullName evidence="5">Alpha-2-macroglobulin receptor-associated protein</fullName>
    </recommendedName>
</protein>
<dbReference type="GO" id="GO:0050750">
    <property type="term" value="F:low-density lipoprotein particle receptor binding"/>
    <property type="evidence" value="ECO:0007669"/>
    <property type="project" value="InterPro"/>
</dbReference>
<name>A2I465_MACHI</name>
<dbReference type="SUPFAM" id="SSF47045">
    <property type="entry name" value="RAP domain-like"/>
    <property type="match status" value="3"/>
</dbReference>
<feature type="domain" description="Alpha-2-macroglobulin RAP C-terminal" evidence="3">
    <location>
        <begin position="151"/>
        <end position="360"/>
    </location>
</feature>
<dbReference type="Pfam" id="PF06400">
    <property type="entry name" value="Alpha-2-MRAP_N"/>
    <property type="match status" value="1"/>
</dbReference>
<dbReference type="GO" id="GO:0048259">
    <property type="term" value="P:regulation of receptor-mediated endocytosis"/>
    <property type="evidence" value="ECO:0007669"/>
    <property type="project" value="TreeGrafter"/>
</dbReference>
<accession>A2I465</accession>
<dbReference type="InterPro" id="IPR036744">
    <property type="entry name" value="RAP_sf"/>
</dbReference>
<dbReference type="GO" id="GO:0008201">
    <property type="term" value="F:heparin binding"/>
    <property type="evidence" value="ECO:0007669"/>
    <property type="project" value="InterPro"/>
</dbReference>
<organism evidence="4">
    <name type="scientific">Maconellicoccus hirsutus</name>
    <name type="common">Pink hibiscus mealybug</name>
    <dbReference type="NCBI Taxonomy" id="177089"/>
    <lineage>
        <taxon>Eukaryota</taxon>
        <taxon>Metazoa</taxon>
        <taxon>Ecdysozoa</taxon>
        <taxon>Arthropoda</taxon>
        <taxon>Hexapoda</taxon>
        <taxon>Insecta</taxon>
        <taxon>Pterygota</taxon>
        <taxon>Neoptera</taxon>
        <taxon>Paraneoptera</taxon>
        <taxon>Hemiptera</taxon>
        <taxon>Sternorrhyncha</taxon>
        <taxon>Coccoidea</taxon>
        <taxon>Pseudococcidae</taxon>
        <taxon>Maconellicoccus</taxon>
    </lineage>
</organism>
<dbReference type="CDD" id="cd14808">
    <property type="entry name" value="RAP_D3"/>
    <property type="match status" value="1"/>
</dbReference>
<dbReference type="Pfam" id="PF06401">
    <property type="entry name" value="Alpha-2-MRAP_C"/>
    <property type="match status" value="1"/>
</dbReference>
<dbReference type="AlphaFoldDB" id="A2I465"/>
<dbReference type="GO" id="GO:0048019">
    <property type="term" value="F:receptor antagonist activity"/>
    <property type="evidence" value="ECO:0007669"/>
    <property type="project" value="InterPro"/>
</dbReference>
<feature type="domain" description="Alpha-2-macroglobulin receptor-associated protein" evidence="2">
    <location>
        <begin position="10"/>
        <end position="133"/>
    </location>
</feature>
<evidence type="ECO:0000259" key="3">
    <source>
        <dbReference type="Pfam" id="PF06401"/>
    </source>
</evidence>
<keyword evidence="1" id="KW-0732">Signal</keyword>
<dbReference type="GO" id="GO:0005783">
    <property type="term" value="C:endoplasmic reticulum"/>
    <property type="evidence" value="ECO:0007669"/>
    <property type="project" value="InterPro"/>
</dbReference>
<evidence type="ECO:0000259" key="2">
    <source>
        <dbReference type="Pfam" id="PF06400"/>
    </source>
</evidence>
<dbReference type="InterPro" id="IPR010483">
    <property type="entry name" value="Alpha_2_MRAP_C"/>
</dbReference>
<evidence type="ECO:0008006" key="5">
    <source>
        <dbReference type="Google" id="ProtNLM"/>
    </source>
</evidence>
<dbReference type="PANTHER" id="PTHR16560">
    <property type="entry name" value="ALPHA-2-MACROGLOBULIN RECEPTOR-ASSOCIATED PROTEIN"/>
    <property type="match status" value="1"/>
</dbReference>
<dbReference type="InterPro" id="IPR038003">
    <property type="entry name" value="A2-macroglobuin_RAP"/>
</dbReference>